<proteinExistence type="predicted"/>
<protein>
    <submittedName>
        <fullName evidence="5">Transcriptional regulator, TetR family</fullName>
    </submittedName>
</protein>
<dbReference type="Gene3D" id="1.10.357.10">
    <property type="entry name" value="Tetracycline Repressor, domain 2"/>
    <property type="match status" value="1"/>
</dbReference>
<name>A0A1I5Z364_9BACI</name>
<gene>
    <name evidence="5" type="ORF">SAMN02745910_01788</name>
</gene>
<dbReference type="PANTHER" id="PTHR43479">
    <property type="entry name" value="ACREF/ENVCD OPERON REPRESSOR-RELATED"/>
    <property type="match status" value="1"/>
</dbReference>
<dbReference type="InterPro" id="IPR023772">
    <property type="entry name" value="DNA-bd_HTH_TetR-type_CS"/>
</dbReference>
<keyword evidence="1" id="KW-0678">Repressor</keyword>
<dbReference type="PROSITE" id="PS01081">
    <property type="entry name" value="HTH_TETR_1"/>
    <property type="match status" value="1"/>
</dbReference>
<evidence type="ECO:0000256" key="2">
    <source>
        <dbReference type="ARBA" id="ARBA00023125"/>
    </source>
</evidence>
<dbReference type="Pfam" id="PF00440">
    <property type="entry name" value="TetR_N"/>
    <property type="match status" value="1"/>
</dbReference>
<accession>A0A1I5Z364</accession>
<dbReference type="InterPro" id="IPR036271">
    <property type="entry name" value="Tet_transcr_reg_TetR-rel_C_sf"/>
</dbReference>
<evidence type="ECO:0000313" key="6">
    <source>
        <dbReference type="Proteomes" id="UP000182762"/>
    </source>
</evidence>
<dbReference type="PRINTS" id="PR00455">
    <property type="entry name" value="HTHTETR"/>
</dbReference>
<evidence type="ECO:0000256" key="3">
    <source>
        <dbReference type="PROSITE-ProRule" id="PRU00335"/>
    </source>
</evidence>
<reference evidence="5 6" key="1">
    <citation type="submission" date="2016-10" db="EMBL/GenBank/DDBJ databases">
        <authorList>
            <person name="Varghese N."/>
            <person name="Submissions S."/>
        </authorList>
    </citation>
    <scope>NUCLEOTIDE SEQUENCE [LARGE SCALE GENOMIC DNA]</scope>
    <source>
        <strain evidence="5 6">DSM 13796</strain>
    </source>
</reference>
<keyword evidence="6" id="KW-1185">Reference proteome</keyword>
<dbReference type="GeneID" id="93710478"/>
<dbReference type="SUPFAM" id="SSF46689">
    <property type="entry name" value="Homeodomain-like"/>
    <property type="match status" value="1"/>
</dbReference>
<dbReference type="PROSITE" id="PS50977">
    <property type="entry name" value="HTH_TETR_2"/>
    <property type="match status" value="1"/>
</dbReference>
<evidence type="ECO:0000259" key="4">
    <source>
        <dbReference type="PROSITE" id="PS50977"/>
    </source>
</evidence>
<dbReference type="InterPro" id="IPR009057">
    <property type="entry name" value="Homeodomain-like_sf"/>
</dbReference>
<dbReference type="PANTHER" id="PTHR43479:SF11">
    <property type="entry name" value="ACREF_ENVCD OPERON REPRESSOR-RELATED"/>
    <property type="match status" value="1"/>
</dbReference>
<dbReference type="Proteomes" id="UP000182762">
    <property type="component" value="Unassembled WGS sequence"/>
</dbReference>
<dbReference type="InterPro" id="IPR050624">
    <property type="entry name" value="HTH-type_Tx_Regulator"/>
</dbReference>
<comment type="caution">
    <text evidence="5">The sequence shown here is derived from an EMBL/GenBank/DDBJ whole genome shotgun (WGS) entry which is preliminary data.</text>
</comment>
<feature type="domain" description="HTH tetR-type" evidence="4">
    <location>
        <begin position="6"/>
        <end position="66"/>
    </location>
</feature>
<evidence type="ECO:0000256" key="1">
    <source>
        <dbReference type="ARBA" id="ARBA00022491"/>
    </source>
</evidence>
<keyword evidence="2 3" id="KW-0238">DNA-binding</keyword>
<dbReference type="EMBL" id="FOXX01000003">
    <property type="protein sequence ID" value="SFQ50914.1"/>
    <property type="molecule type" value="Genomic_DNA"/>
</dbReference>
<organism evidence="5 6">
    <name type="scientific">Priestia endophytica DSM 13796</name>
    <dbReference type="NCBI Taxonomy" id="1121089"/>
    <lineage>
        <taxon>Bacteria</taxon>
        <taxon>Bacillati</taxon>
        <taxon>Bacillota</taxon>
        <taxon>Bacilli</taxon>
        <taxon>Bacillales</taxon>
        <taxon>Bacillaceae</taxon>
        <taxon>Priestia</taxon>
    </lineage>
</organism>
<evidence type="ECO:0000313" key="5">
    <source>
        <dbReference type="EMBL" id="SFQ50914.1"/>
    </source>
</evidence>
<sequence length="203" mass="23006">MAEPNVITKKDLIQSAKKCIVENGINKLTLKAVAEGAGVTQGTVYYHFKTKEQLMIEIVKDMCETSWEELEEKKKVSKKQGLEWIQAAMKSAYNRNTKGSFYHPLFLSLIVTGLHNDKVKELISELLKYENKSLQQQMEALIGANEFYGLSIEVWSTLMNALIDGLAIQSLMVEDFDAERVFKGLESLFIKQVESVQSYRAEG</sequence>
<dbReference type="SUPFAM" id="SSF48498">
    <property type="entry name" value="Tetracyclin repressor-like, C-terminal domain"/>
    <property type="match status" value="1"/>
</dbReference>
<dbReference type="InterPro" id="IPR001647">
    <property type="entry name" value="HTH_TetR"/>
</dbReference>
<feature type="DNA-binding region" description="H-T-H motif" evidence="3">
    <location>
        <begin position="29"/>
        <end position="48"/>
    </location>
</feature>
<dbReference type="RefSeq" id="WP_061805017.1">
    <property type="nucleotide sequence ID" value="NZ_FOXX01000003.1"/>
</dbReference>